<proteinExistence type="predicted"/>
<keyword evidence="3" id="KW-1185">Reference proteome</keyword>
<dbReference type="Proteomes" id="UP000007382">
    <property type="component" value="Chromosome"/>
</dbReference>
<evidence type="ECO:0000313" key="2">
    <source>
        <dbReference type="EMBL" id="BAM07307.1"/>
    </source>
</evidence>
<sequence>MALIKWVDIDRWTEIDMEELTKQAESLSTEETKAAIKDAVSTIKNSLNLLEKKKTTKEKRDRMTKERINILLRLGFEIRFKDPEKQPVASDQESKESLTPNPS</sequence>
<dbReference type="KEGG" id="lfc:LFE_1626"/>
<gene>
    <name evidence="2" type="ordered locus">LFE_1626</name>
</gene>
<dbReference type="AlphaFoldDB" id="I0IPV8"/>
<dbReference type="STRING" id="1162668.LFE_1626"/>
<organism evidence="2 3">
    <name type="scientific">Leptospirillum ferrooxidans (strain C2-3)</name>
    <dbReference type="NCBI Taxonomy" id="1162668"/>
    <lineage>
        <taxon>Bacteria</taxon>
        <taxon>Pseudomonadati</taxon>
        <taxon>Nitrospirota</taxon>
        <taxon>Nitrospiria</taxon>
        <taxon>Nitrospirales</taxon>
        <taxon>Nitrospiraceae</taxon>
        <taxon>Leptospirillum</taxon>
    </lineage>
</organism>
<feature type="region of interest" description="Disordered" evidence="1">
    <location>
        <begin position="83"/>
        <end position="103"/>
    </location>
</feature>
<dbReference type="PATRIC" id="fig|1162668.3.peg.1937"/>
<evidence type="ECO:0000313" key="3">
    <source>
        <dbReference type="Proteomes" id="UP000007382"/>
    </source>
</evidence>
<reference evidence="3" key="2">
    <citation type="submission" date="2012-03" db="EMBL/GenBank/DDBJ databases">
        <title>The complete genome sequence of the pioneer microbe on fresh volcanic deposit, Leptospirillum ferrooxidans strain C2-3.</title>
        <authorList>
            <person name="Fujimura R."/>
            <person name="Sato Y."/>
            <person name="Nishizawa T."/>
            <person name="Nanba K."/>
            <person name="Oshima K."/>
            <person name="Hattori M."/>
            <person name="Kamijo T."/>
            <person name="Ohta H."/>
        </authorList>
    </citation>
    <scope>NUCLEOTIDE SEQUENCE [LARGE SCALE GENOMIC DNA]</scope>
    <source>
        <strain evidence="3">C2-3</strain>
    </source>
</reference>
<dbReference type="RefSeq" id="WP_014449792.1">
    <property type="nucleotide sequence ID" value="NC_017094.1"/>
</dbReference>
<dbReference type="OrthoDB" id="9979287at2"/>
<name>I0IPV8_LEPFC</name>
<evidence type="ECO:0000256" key="1">
    <source>
        <dbReference type="SAM" id="MobiDB-lite"/>
    </source>
</evidence>
<reference evidence="2 3" key="1">
    <citation type="journal article" date="2012" name="J. Bacteriol.">
        <title>Complete Genome Sequence of Leptospirillum ferrooxidans Strain C2-3, Isolated from a Fresh Volcanic Ash Deposit on the Island of Miyake, Japan.</title>
        <authorList>
            <person name="Fujimura R."/>
            <person name="Sato Y."/>
            <person name="Nishizawa T."/>
            <person name="Oshima K."/>
            <person name="Kim S.-W."/>
            <person name="Hattori M."/>
            <person name="Kamijo T."/>
            <person name="Ohta H."/>
        </authorList>
    </citation>
    <scope>NUCLEOTIDE SEQUENCE [LARGE SCALE GENOMIC DNA]</scope>
    <source>
        <strain evidence="2 3">C2-3</strain>
    </source>
</reference>
<protein>
    <submittedName>
        <fullName evidence="2">Uncharacterized protein</fullName>
    </submittedName>
</protein>
<dbReference type="EMBL" id="AP012342">
    <property type="protein sequence ID" value="BAM07307.1"/>
    <property type="molecule type" value="Genomic_DNA"/>
</dbReference>
<accession>I0IPV8</accession>
<dbReference type="HOGENOM" id="CLU_176942_0_0_0"/>